<dbReference type="RefSeq" id="WP_185064803.1">
    <property type="nucleotide sequence ID" value="NZ_BAABJP010000003.1"/>
</dbReference>
<comment type="caution">
    <text evidence="1">The sequence shown here is derived from an EMBL/GenBank/DDBJ whole genome shotgun (WGS) entry which is preliminary data.</text>
</comment>
<protein>
    <recommendedName>
        <fullName evidence="3">Arsenate reductase</fullName>
    </recommendedName>
</protein>
<evidence type="ECO:0008006" key="3">
    <source>
        <dbReference type="Google" id="ProtNLM"/>
    </source>
</evidence>
<keyword evidence="2" id="KW-1185">Reference proteome</keyword>
<dbReference type="EMBL" id="BAABJP010000003">
    <property type="protein sequence ID" value="GAA5147827.1"/>
    <property type="molecule type" value="Genomic_DNA"/>
</dbReference>
<accession>A0ABP9PJV0</accession>
<sequence>MTSFQSPTECTLPTAEQPIREAEFAALFGTALDVTRVDQRWLRVSFADADGVAARVRDLARRESRCCSFFDFAVTRTVGRVSLDIQVPLARAEVLDGLAQLVRRP</sequence>
<proteinExistence type="predicted"/>
<organism evidence="1 2">
    <name type="scientific">Pseudonocardia eucalypti</name>
    <dbReference type="NCBI Taxonomy" id="648755"/>
    <lineage>
        <taxon>Bacteria</taxon>
        <taxon>Bacillati</taxon>
        <taxon>Actinomycetota</taxon>
        <taxon>Actinomycetes</taxon>
        <taxon>Pseudonocardiales</taxon>
        <taxon>Pseudonocardiaceae</taxon>
        <taxon>Pseudonocardia</taxon>
    </lineage>
</organism>
<reference evidence="2" key="1">
    <citation type="journal article" date="2019" name="Int. J. Syst. Evol. Microbiol.">
        <title>The Global Catalogue of Microorganisms (GCM) 10K type strain sequencing project: providing services to taxonomists for standard genome sequencing and annotation.</title>
        <authorList>
            <consortium name="The Broad Institute Genomics Platform"/>
            <consortium name="The Broad Institute Genome Sequencing Center for Infectious Disease"/>
            <person name="Wu L."/>
            <person name="Ma J."/>
        </authorList>
    </citation>
    <scope>NUCLEOTIDE SEQUENCE [LARGE SCALE GENOMIC DNA]</scope>
    <source>
        <strain evidence="2">JCM 18303</strain>
    </source>
</reference>
<gene>
    <name evidence="1" type="ORF">GCM10023321_09270</name>
</gene>
<evidence type="ECO:0000313" key="1">
    <source>
        <dbReference type="EMBL" id="GAA5147827.1"/>
    </source>
</evidence>
<evidence type="ECO:0000313" key="2">
    <source>
        <dbReference type="Proteomes" id="UP001428817"/>
    </source>
</evidence>
<dbReference type="Proteomes" id="UP001428817">
    <property type="component" value="Unassembled WGS sequence"/>
</dbReference>
<name>A0ABP9PJV0_9PSEU</name>